<evidence type="ECO:0000313" key="1">
    <source>
        <dbReference type="EMBL" id="WIV57914.1"/>
    </source>
</evidence>
<dbReference type="InterPro" id="IPR057895">
    <property type="entry name" value="Mom"/>
</dbReference>
<gene>
    <name evidence="1" type="ORF">QP939_04320</name>
</gene>
<dbReference type="RefSeq" id="WP_285455235.1">
    <property type="nucleotide sequence ID" value="NZ_CP127173.1"/>
</dbReference>
<evidence type="ECO:0000313" key="2">
    <source>
        <dbReference type="Proteomes" id="UP001227101"/>
    </source>
</evidence>
<organism evidence="1 2">
    <name type="scientific">Amycolatopsis nalaikhensis</name>
    <dbReference type="NCBI Taxonomy" id="715472"/>
    <lineage>
        <taxon>Bacteria</taxon>
        <taxon>Bacillati</taxon>
        <taxon>Actinomycetota</taxon>
        <taxon>Actinomycetes</taxon>
        <taxon>Pseudonocardiales</taxon>
        <taxon>Pseudonocardiaceae</taxon>
        <taxon>Amycolatopsis</taxon>
    </lineage>
</organism>
<protein>
    <submittedName>
        <fullName evidence="1">Uncharacterized protein</fullName>
    </submittedName>
</protein>
<keyword evidence="2" id="KW-1185">Reference proteome</keyword>
<dbReference type="EMBL" id="CP127173">
    <property type="protein sequence ID" value="WIV57914.1"/>
    <property type="molecule type" value="Genomic_DNA"/>
</dbReference>
<name>A0ABY8XQI8_9PSEU</name>
<proteinExistence type="predicted"/>
<accession>A0ABY8XQI8</accession>
<dbReference type="Pfam" id="PF25680">
    <property type="entry name" value="Mom"/>
    <property type="match status" value="1"/>
</dbReference>
<reference evidence="1 2" key="1">
    <citation type="submission" date="2023-06" db="EMBL/GenBank/DDBJ databases">
        <authorList>
            <person name="Oyuntsetseg B."/>
            <person name="Kim S.B."/>
        </authorList>
    </citation>
    <scope>NUCLEOTIDE SEQUENCE [LARGE SCALE GENOMIC DNA]</scope>
    <source>
        <strain evidence="1 2">2-2</strain>
    </source>
</reference>
<dbReference type="Proteomes" id="UP001227101">
    <property type="component" value="Chromosome"/>
</dbReference>
<sequence length="281" mass="31215">MSTPGFTQRWRNGTHRWRTTAGPTFNPDRYSVSALDSILAEEFCVRHHYSAAWPATKYRFGLFDLHAYEPQLVGVVALGIPMSNQVLTNPFPTLVPNEESLELSRLVLLDSVAMNGESWFCARVFARAAEHGVRGLVSFADPVPRWRIIEGRTEMIKPGHIGIVYQALNFDYLGRSTRRTLTLLPDATVLTARAQAKVTGGERGRNGVVARLVTLGAAPPHPDEDLTQWLATALRAIGARRQRHPGNHRYAIRLGRTRGERTRTTIGMATGPYPKPRLAAA</sequence>